<keyword evidence="3" id="KW-1185">Reference proteome</keyword>
<dbReference type="Pfam" id="PF07699">
    <property type="entry name" value="Ephrin_rec_like"/>
    <property type="match status" value="1"/>
</dbReference>
<reference evidence="2 3" key="1">
    <citation type="journal article" date="2023" name="Commun. Biol.">
        <title>Genome analysis of Parmales, the sister group of diatoms, reveals the evolutionary specialization of diatoms from phago-mixotrophs to photoautotrophs.</title>
        <authorList>
            <person name="Ban H."/>
            <person name="Sato S."/>
            <person name="Yoshikawa S."/>
            <person name="Yamada K."/>
            <person name="Nakamura Y."/>
            <person name="Ichinomiya M."/>
            <person name="Sato N."/>
            <person name="Blanc-Mathieu R."/>
            <person name="Endo H."/>
            <person name="Kuwata A."/>
            <person name="Ogata H."/>
        </authorList>
    </citation>
    <scope>NUCLEOTIDE SEQUENCE [LARGE SCALE GENOMIC DNA]</scope>
</reference>
<proteinExistence type="predicted"/>
<evidence type="ECO:0000259" key="1">
    <source>
        <dbReference type="Pfam" id="PF07699"/>
    </source>
</evidence>
<organism evidence="2 3">
    <name type="scientific">Tetraparma gracilis</name>
    <dbReference type="NCBI Taxonomy" id="2962635"/>
    <lineage>
        <taxon>Eukaryota</taxon>
        <taxon>Sar</taxon>
        <taxon>Stramenopiles</taxon>
        <taxon>Ochrophyta</taxon>
        <taxon>Bolidophyceae</taxon>
        <taxon>Parmales</taxon>
        <taxon>Triparmaceae</taxon>
        <taxon>Tetraparma</taxon>
    </lineage>
</organism>
<gene>
    <name evidence="2" type="ORF">TeGR_g13042</name>
</gene>
<accession>A0ABQ6MW02</accession>
<comment type="caution">
    <text evidence="2">The sequence shown here is derived from an EMBL/GenBank/DDBJ whole genome shotgun (WGS) entry which is preliminary data.</text>
</comment>
<evidence type="ECO:0000313" key="3">
    <source>
        <dbReference type="Proteomes" id="UP001165060"/>
    </source>
</evidence>
<dbReference type="Gene3D" id="2.10.50.10">
    <property type="entry name" value="Tumor Necrosis Factor Receptor, subunit A, domain 2"/>
    <property type="match status" value="1"/>
</dbReference>
<dbReference type="PANTHER" id="PTHR46967">
    <property type="entry name" value="INSULIN-LIKE GROWTH FACTOR BINDING PROTEIN,N-TERMINAL"/>
    <property type="match status" value="1"/>
</dbReference>
<dbReference type="PANTHER" id="PTHR46967:SF1">
    <property type="entry name" value="KERATIN-ASSOCIATED PROTEIN 16-1-LIKE"/>
    <property type="match status" value="1"/>
</dbReference>
<dbReference type="EMBL" id="BRYB01001833">
    <property type="protein sequence ID" value="GMI34611.1"/>
    <property type="molecule type" value="Genomic_DNA"/>
</dbReference>
<protein>
    <recommendedName>
        <fullName evidence="1">Tyrosine-protein kinase ephrin type A/B receptor-like domain-containing protein</fullName>
    </recommendedName>
</protein>
<dbReference type="Proteomes" id="UP001165060">
    <property type="component" value="Unassembled WGS sequence"/>
</dbReference>
<dbReference type="InterPro" id="IPR009030">
    <property type="entry name" value="Growth_fac_rcpt_cys_sf"/>
</dbReference>
<dbReference type="InterPro" id="IPR011641">
    <property type="entry name" value="Tyr-kin_ephrin_A/B_rcpt-like"/>
</dbReference>
<sequence length="181" mass="18311">MGAAECSACLAGSYADAAGMSSCTNCPGGTANPSSGSTSSSDCQQCAAGTVAWGQVLHNDGVCEDDDVTLDSVGVGLGLHAGDLTCESLVHDYGGAEICFAGDSDLALPENAAWLGGREYYPGIFAMEICCSACSSVDWYDDGDYAFDHGDYAFDHVDGVDGASECDVCPAGTHANALGTE</sequence>
<dbReference type="SUPFAM" id="SSF57184">
    <property type="entry name" value="Growth factor receptor domain"/>
    <property type="match status" value="1"/>
</dbReference>
<dbReference type="SMART" id="SM01411">
    <property type="entry name" value="Ephrin_rec_like"/>
    <property type="match status" value="1"/>
</dbReference>
<feature type="domain" description="Tyrosine-protein kinase ephrin type A/B receptor-like" evidence="1">
    <location>
        <begin position="2"/>
        <end position="43"/>
    </location>
</feature>
<evidence type="ECO:0000313" key="2">
    <source>
        <dbReference type="EMBL" id="GMI34611.1"/>
    </source>
</evidence>
<name>A0ABQ6MW02_9STRA</name>